<dbReference type="AlphaFoldDB" id="A0A2L0EHX3"/>
<proteinExistence type="predicted"/>
<gene>
    <name evidence="1" type="ORF">SOCE26_002720</name>
</gene>
<protein>
    <recommendedName>
        <fullName evidence="3">Addiction module protein</fullName>
    </recommendedName>
</protein>
<sequence>MLAEALQLPPEERADVAKRLIASLDGPEDDDVEAAWLAEVERRLRDVDRGTAKVEPWDAVRERLATRLRTNRK</sequence>
<dbReference type="NCBIfam" id="TIGR02574">
    <property type="entry name" value="stabl_TIGR02574"/>
    <property type="match status" value="1"/>
</dbReference>
<accession>A0A2L0EHX3</accession>
<dbReference type="EMBL" id="CP012673">
    <property type="protein sequence ID" value="AUX38891.1"/>
    <property type="molecule type" value="Genomic_DNA"/>
</dbReference>
<dbReference type="Proteomes" id="UP000238348">
    <property type="component" value="Chromosome"/>
</dbReference>
<evidence type="ECO:0008006" key="3">
    <source>
        <dbReference type="Google" id="ProtNLM"/>
    </source>
</evidence>
<evidence type="ECO:0000313" key="1">
    <source>
        <dbReference type="EMBL" id="AUX38891.1"/>
    </source>
</evidence>
<name>A0A2L0EHX3_SORCE</name>
<dbReference type="InterPro" id="IPR013406">
    <property type="entry name" value="CHP02574_addiction_mod"/>
</dbReference>
<evidence type="ECO:0000313" key="2">
    <source>
        <dbReference type="Proteomes" id="UP000238348"/>
    </source>
</evidence>
<reference evidence="1 2" key="1">
    <citation type="submission" date="2015-09" db="EMBL/GenBank/DDBJ databases">
        <title>Sorangium comparison.</title>
        <authorList>
            <person name="Zaburannyi N."/>
            <person name="Bunk B."/>
            <person name="Overmann J."/>
            <person name="Mueller R."/>
        </authorList>
    </citation>
    <scope>NUCLEOTIDE SEQUENCE [LARGE SCALE GENOMIC DNA]</scope>
    <source>
        <strain evidence="1 2">So ce26</strain>
    </source>
</reference>
<organism evidence="1 2">
    <name type="scientific">Sorangium cellulosum</name>
    <name type="common">Polyangium cellulosum</name>
    <dbReference type="NCBI Taxonomy" id="56"/>
    <lineage>
        <taxon>Bacteria</taxon>
        <taxon>Pseudomonadati</taxon>
        <taxon>Myxococcota</taxon>
        <taxon>Polyangia</taxon>
        <taxon>Polyangiales</taxon>
        <taxon>Polyangiaceae</taxon>
        <taxon>Sorangium</taxon>
    </lineage>
</organism>
<dbReference type="Pfam" id="PF09720">
    <property type="entry name" value="Unstab_antitox"/>
    <property type="match status" value="1"/>
</dbReference>